<protein>
    <submittedName>
        <fullName evidence="1">Uncharacterized protein</fullName>
    </submittedName>
</protein>
<reference evidence="1" key="1">
    <citation type="journal article" date="2015" name="Nature">
        <title>Complex archaea that bridge the gap between prokaryotes and eukaryotes.</title>
        <authorList>
            <person name="Spang A."/>
            <person name="Saw J.H."/>
            <person name="Jorgensen S.L."/>
            <person name="Zaremba-Niedzwiedzka K."/>
            <person name="Martijn J."/>
            <person name="Lind A.E."/>
            <person name="van Eijk R."/>
            <person name="Schleper C."/>
            <person name="Guy L."/>
            <person name="Ettema T.J."/>
        </authorList>
    </citation>
    <scope>NUCLEOTIDE SEQUENCE</scope>
</reference>
<dbReference type="EMBL" id="LAZR01001864">
    <property type="protein sequence ID" value="KKN37891.1"/>
    <property type="molecule type" value="Genomic_DNA"/>
</dbReference>
<organism evidence="1">
    <name type="scientific">marine sediment metagenome</name>
    <dbReference type="NCBI Taxonomy" id="412755"/>
    <lineage>
        <taxon>unclassified sequences</taxon>
        <taxon>metagenomes</taxon>
        <taxon>ecological metagenomes</taxon>
    </lineage>
</organism>
<gene>
    <name evidence="1" type="ORF">LCGC14_0759000</name>
</gene>
<name>A0A0F9SLX8_9ZZZZ</name>
<comment type="caution">
    <text evidence="1">The sequence shown here is derived from an EMBL/GenBank/DDBJ whole genome shotgun (WGS) entry which is preliminary data.</text>
</comment>
<dbReference type="AlphaFoldDB" id="A0A0F9SLX8"/>
<sequence length="169" mass="19054">MEKSLTIRELLNGSVEGFDPMNFDTSEIRELSNALPKDGNIDLNNAEVLATKYLRGSDICSELAAIAIAYAQKADTLKKKAYSEAALIKSKVASIKTDKSRAWFAEMDDDYIDASNRYSEAIAFAKWVNNKYDSFNKMHYMCKKILDRGYAHERMAGFNGNVDNDKPAW</sequence>
<evidence type="ECO:0000313" key="1">
    <source>
        <dbReference type="EMBL" id="KKN37891.1"/>
    </source>
</evidence>
<accession>A0A0F9SLX8</accession>
<proteinExistence type="predicted"/>